<dbReference type="Pfam" id="PF08007">
    <property type="entry name" value="JmjC_2"/>
    <property type="match status" value="1"/>
</dbReference>
<evidence type="ECO:0000313" key="5">
    <source>
        <dbReference type="EMBL" id="CAI3973211.1"/>
    </source>
</evidence>
<dbReference type="GO" id="GO:0005730">
    <property type="term" value="C:nucleolus"/>
    <property type="evidence" value="ECO:0007669"/>
    <property type="project" value="TreeGrafter"/>
</dbReference>
<comment type="cofactor">
    <cofactor evidence="3">
        <name>Fe(2+)</name>
        <dbReference type="ChEBI" id="CHEBI:29033"/>
    </cofactor>
    <text evidence="3">Binds 1 Fe(2+) ion per subunit.</text>
</comment>
<dbReference type="Proteomes" id="UP001152797">
    <property type="component" value="Unassembled WGS sequence"/>
</dbReference>
<evidence type="ECO:0000259" key="4">
    <source>
        <dbReference type="PROSITE" id="PS51184"/>
    </source>
</evidence>
<name>A0A9P1BKB6_9DINO</name>
<comment type="caution">
    <text evidence="5">The sequence shown here is derived from an EMBL/GenBank/DDBJ whole genome shotgun (WGS) entry which is preliminary data.</text>
</comment>
<keyword evidence="7" id="KW-1185">Reference proteome</keyword>
<comment type="similarity">
    <text evidence="3">Belongs to the ROX family.</text>
</comment>
<dbReference type="EMBL" id="CAMXCT030000058">
    <property type="protein sequence ID" value="CAL4760523.1"/>
    <property type="molecule type" value="Genomic_DNA"/>
</dbReference>
<dbReference type="GO" id="GO:0051864">
    <property type="term" value="F:histone H3K36 demethylase activity"/>
    <property type="evidence" value="ECO:0007669"/>
    <property type="project" value="TreeGrafter"/>
</dbReference>
<reference evidence="5" key="1">
    <citation type="submission" date="2022-10" db="EMBL/GenBank/DDBJ databases">
        <authorList>
            <person name="Chen Y."/>
            <person name="Dougan E. K."/>
            <person name="Chan C."/>
            <person name="Rhodes N."/>
            <person name="Thang M."/>
        </authorList>
    </citation>
    <scope>NUCLEOTIDE SEQUENCE</scope>
</reference>
<dbReference type="SUPFAM" id="SSF51197">
    <property type="entry name" value="Clavaminate synthase-like"/>
    <property type="match status" value="1"/>
</dbReference>
<dbReference type="OrthoDB" id="425950at2759"/>
<evidence type="ECO:0000313" key="6">
    <source>
        <dbReference type="EMBL" id="CAL4760523.1"/>
    </source>
</evidence>
<evidence type="ECO:0000256" key="3">
    <source>
        <dbReference type="RuleBase" id="RU366061"/>
    </source>
</evidence>
<dbReference type="EMBL" id="CAMXCT010000058">
    <property type="protein sequence ID" value="CAI3973211.1"/>
    <property type="molecule type" value="Genomic_DNA"/>
</dbReference>
<keyword evidence="3" id="KW-0539">Nucleus</keyword>
<keyword evidence="3" id="KW-0804">Transcription</keyword>
<dbReference type="InterPro" id="IPR039994">
    <property type="entry name" value="NO66-like"/>
</dbReference>
<dbReference type="PANTHER" id="PTHR13096:SF8">
    <property type="entry name" value="RIBOSOMAL OXYGENASE 1"/>
    <property type="match status" value="1"/>
</dbReference>
<dbReference type="Gene3D" id="2.60.120.650">
    <property type="entry name" value="Cupin"/>
    <property type="match status" value="1"/>
</dbReference>
<dbReference type="GO" id="GO:0032453">
    <property type="term" value="F:histone H3K4 demethylase activity"/>
    <property type="evidence" value="ECO:0007669"/>
    <property type="project" value="TreeGrafter"/>
</dbReference>
<keyword evidence="3" id="KW-0805">Transcription regulation</keyword>
<accession>A0A9P1BKB6</accession>
<dbReference type="PROSITE" id="PS51184">
    <property type="entry name" value="JMJC"/>
    <property type="match status" value="1"/>
</dbReference>
<keyword evidence="2 3" id="KW-0408">Iron</keyword>
<dbReference type="InterPro" id="IPR003347">
    <property type="entry name" value="JmjC_dom"/>
</dbReference>
<comment type="subcellular location">
    <subcellularLocation>
        <location evidence="3">Nucleus</location>
    </subcellularLocation>
</comment>
<organism evidence="5">
    <name type="scientific">Cladocopium goreaui</name>
    <dbReference type="NCBI Taxonomy" id="2562237"/>
    <lineage>
        <taxon>Eukaryota</taxon>
        <taxon>Sar</taxon>
        <taxon>Alveolata</taxon>
        <taxon>Dinophyceae</taxon>
        <taxon>Suessiales</taxon>
        <taxon>Symbiodiniaceae</taxon>
        <taxon>Cladocopium</taxon>
    </lineage>
</organism>
<evidence type="ECO:0000256" key="2">
    <source>
        <dbReference type="ARBA" id="ARBA00023004"/>
    </source>
</evidence>
<evidence type="ECO:0000256" key="1">
    <source>
        <dbReference type="ARBA" id="ARBA00022723"/>
    </source>
</evidence>
<gene>
    <name evidence="5" type="ORF">C1SCF055_LOCUS1733</name>
</gene>
<feature type="domain" description="JmjC" evidence="4">
    <location>
        <begin position="162"/>
        <end position="322"/>
    </location>
</feature>
<dbReference type="EMBL" id="CAMXCT020000058">
    <property type="protein sequence ID" value="CAL1126586.1"/>
    <property type="molecule type" value="Genomic_DNA"/>
</dbReference>
<keyword evidence="1 3" id="KW-0479">Metal-binding</keyword>
<evidence type="ECO:0000313" key="7">
    <source>
        <dbReference type="Proteomes" id="UP001152797"/>
    </source>
</evidence>
<dbReference type="EC" id="1.14.11.-" evidence="3"/>
<keyword evidence="3" id="KW-0560">Oxidoreductase</keyword>
<sequence>MPAPVSGEEEEVIPCEIYGKYADLQRLVLAIAPKSVPEKKGFLWTDLNINWLDKSLISNIEKLYQDVVIGAASDHDTRLADFFSSLAASPVFQDLWAGERRGPFLLPVPFVRNLLTLDQIQHGLGASTGRKPCESALTLTDGVDFRCPISLPPIRQMSHMLEVLEYGTIFLNTASLHWKAAAQLCLAASCTLHFPCNINVYVTGRNRKVSTDVHTDNHDVLIFHTQGAKRWRVYAPPTRASRVNTAHPLYRGKNEDRLLEDELGELLLDVILQPGQVLFVPMGFPHATGTAGTGDEVSVHLTLGLSTADYDFCWGGLRKSLLQNLGQTPSPEDGLSDRLWWRLLSPLPVGFLAQRLVKNARLSTSLLVKEVGKQLLDLLHAIGELDSSSLPHLEHLVAQHFSRQVAVLASQEEAYREVLSRGDGVFLAAGPEETKSDYRRSMLRHQIAEDERKRCVDNVSDPRYVKRIDFSDGVARSLAELTQRLQGASSEEIQIYWEKCPSLYPQDQPPLELLGELQRASDNCEALLYFLRKRTPQLRTVPTVAMGSPSQHVAGHCLDTNQPKCSGRDYPKEWVAVD</sequence>
<protein>
    <recommendedName>
        <fullName evidence="3">Bifunctional lysine-specific demethylase and histidyl-hydroxylase</fullName>
        <ecNumber evidence="3">1.14.11.-</ecNumber>
    </recommendedName>
</protein>
<dbReference type="PANTHER" id="PTHR13096">
    <property type="entry name" value="MINA53 MYC INDUCED NUCLEAR ANTIGEN"/>
    <property type="match status" value="1"/>
</dbReference>
<keyword evidence="3" id="KW-0223">Dioxygenase</keyword>
<dbReference type="AlphaFoldDB" id="A0A9P1BKB6"/>
<reference evidence="6 7" key="2">
    <citation type="submission" date="2024-05" db="EMBL/GenBank/DDBJ databases">
        <authorList>
            <person name="Chen Y."/>
            <person name="Shah S."/>
            <person name="Dougan E. K."/>
            <person name="Thang M."/>
            <person name="Chan C."/>
        </authorList>
    </citation>
    <scope>NUCLEOTIDE SEQUENCE [LARGE SCALE GENOMIC DNA]</scope>
</reference>
<dbReference type="GO" id="GO:0005506">
    <property type="term" value="F:iron ion binding"/>
    <property type="evidence" value="ECO:0007669"/>
    <property type="project" value="UniProtKB-UniRule"/>
</dbReference>
<proteinExistence type="inferred from homology"/>
<comment type="function">
    <text evidence="3">Oxygenase that can act as both a histone lysine demethylase and a ribosomal histidine hydroxylase.</text>
</comment>